<keyword evidence="1" id="KW-1133">Transmembrane helix</keyword>
<keyword evidence="1" id="KW-0812">Transmembrane</keyword>
<dbReference type="KEGG" id="pnl:PNK_2030"/>
<dbReference type="RefSeq" id="WP_032123851.1">
    <property type="nucleotide sequence ID" value="NZ_LN879502.1"/>
</dbReference>
<evidence type="ECO:0000313" key="3">
    <source>
        <dbReference type="Proteomes" id="UP000069902"/>
    </source>
</evidence>
<gene>
    <name evidence="2" type="ORF">PNK_2030</name>
</gene>
<sequence length="131" mass="15135">MFALSLDSLQWLGLGLGLIATLCMIYKSTCYFIQIIRGKKYHIRPLFRDFKEKMWMTVGLGCLFFGLYLFLVLSGSVLINSEMGSNLFTLSYKNPIEFIYLGLFIFATLSLSIYLVRMMIKYLYITRSKGS</sequence>
<reference evidence="3" key="1">
    <citation type="submission" date="2015-09" db="EMBL/GenBank/DDBJ databases">
        <authorList>
            <person name="Bertelli C."/>
        </authorList>
    </citation>
    <scope>NUCLEOTIDE SEQUENCE [LARGE SCALE GENOMIC DNA]</scope>
    <source>
        <strain evidence="3">KNic</strain>
    </source>
</reference>
<protein>
    <submittedName>
        <fullName evidence="2">Conserved hypothetical membrane protein</fullName>
    </submittedName>
</protein>
<evidence type="ECO:0000256" key="1">
    <source>
        <dbReference type="SAM" id="Phobius"/>
    </source>
</evidence>
<dbReference type="AlphaFoldDB" id="A0A0U5JG95"/>
<keyword evidence="3" id="KW-1185">Reference proteome</keyword>
<feature type="transmembrane region" description="Helical" evidence="1">
    <location>
        <begin position="54"/>
        <end position="79"/>
    </location>
</feature>
<keyword evidence="1" id="KW-0472">Membrane</keyword>
<dbReference type="EMBL" id="LN879502">
    <property type="protein sequence ID" value="CUI17634.1"/>
    <property type="molecule type" value="Genomic_DNA"/>
</dbReference>
<feature type="transmembrane region" description="Helical" evidence="1">
    <location>
        <begin position="12"/>
        <end position="33"/>
    </location>
</feature>
<dbReference type="InParanoid" id="A0A0U5JG95"/>
<proteinExistence type="predicted"/>
<feature type="transmembrane region" description="Helical" evidence="1">
    <location>
        <begin position="99"/>
        <end position="120"/>
    </location>
</feature>
<organism evidence="2 3">
    <name type="scientific">Candidatus Protochlamydia naegleriophila</name>
    <dbReference type="NCBI Taxonomy" id="389348"/>
    <lineage>
        <taxon>Bacteria</taxon>
        <taxon>Pseudomonadati</taxon>
        <taxon>Chlamydiota</taxon>
        <taxon>Chlamydiia</taxon>
        <taxon>Parachlamydiales</taxon>
        <taxon>Parachlamydiaceae</taxon>
        <taxon>Candidatus Protochlamydia</taxon>
    </lineage>
</organism>
<accession>A0A0U5JG95</accession>
<evidence type="ECO:0000313" key="2">
    <source>
        <dbReference type="EMBL" id="CUI17634.1"/>
    </source>
</evidence>
<dbReference type="Proteomes" id="UP000069902">
    <property type="component" value="Chromosome cPNK"/>
</dbReference>
<name>A0A0U5JG95_9BACT</name>
<dbReference type="PATRIC" id="fig|389348.3.peg.2283"/>